<dbReference type="FunFam" id="2.20.100.10:FF:000007">
    <property type="entry name" value="Thrombospondin 1"/>
    <property type="match status" value="1"/>
</dbReference>
<feature type="compositionally biased region" description="Basic residues" evidence="4">
    <location>
        <begin position="747"/>
        <end position="762"/>
    </location>
</feature>
<evidence type="ECO:0000256" key="5">
    <source>
        <dbReference type="SAM" id="Phobius"/>
    </source>
</evidence>
<dbReference type="InterPro" id="IPR000859">
    <property type="entry name" value="CUB_dom"/>
</dbReference>
<dbReference type="Gene3D" id="2.20.100.10">
    <property type="entry name" value="Thrombospondin type-1 (TSP1) repeat"/>
    <property type="match status" value="1"/>
</dbReference>
<comment type="caution">
    <text evidence="3">Lacks conserved residue(s) required for the propagation of feature annotation.</text>
</comment>
<dbReference type="PROSITE" id="PS01180">
    <property type="entry name" value="CUB"/>
    <property type="match status" value="1"/>
</dbReference>
<keyword evidence="5" id="KW-0472">Membrane</keyword>
<evidence type="ECO:0000256" key="3">
    <source>
        <dbReference type="PROSITE-ProRule" id="PRU00059"/>
    </source>
</evidence>
<dbReference type="AlphaFoldDB" id="A0AA88Y7Z5"/>
<gene>
    <name evidence="7" type="ORF">FSP39_009050</name>
</gene>
<keyword evidence="2" id="KW-1015">Disulfide bond</keyword>
<proteinExistence type="predicted"/>
<dbReference type="SMART" id="SM00209">
    <property type="entry name" value="TSP1"/>
    <property type="match status" value="1"/>
</dbReference>
<evidence type="ECO:0000259" key="6">
    <source>
        <dbReference type="PROSITE" id="PS01180"/>
    </source>
</evidence>
<keyword evidence="1" id="KW-0677">Repeat</keyword>
<feature type="region of interest" description="Disordered" evidence="4">
    <location>
        <begin position="964"/>
        <end position="1026"/>
    </location>
</feature>
<dbReference type="Pfam" id="PF00431">
    <property type="entry name" value="CUB"/>
    <property type="match status" value="1"/>
</dbReference>
<feature type="region of interest" description="Disordered" evidence="4">
    <location>
        <begin position="656"/>
        <end position="793"/>
    </location>
</feature>
<dbReference type="PROSITE" id="PS50092">
    <property type="entry name" value="TSP1"/>
    <property type="match status" value="1"/>
</dbReference>
<feature type="domain" description="CUB" evidence="6">
    <location>
        <begin position="428"/>
        <end position="558"/>
    </location>
</feature>
<dbReference type="InterPro" id="IPR036383">
    <property type="entry name" value="TSP1_rpt_sf"/>
</dbReference>
<feature type="compositionally biased region" description="Basic and acidic residues" evidence="4">
    <location>
        <begin position="912"/>
        <end position="922"/>
    </location>
</feature>
<dbReference type="SUPFAM" id="SSF49854">
    <property type="entry name" value="Spermadhesin, CUB domain"/>
    <property type="match status" value="1"/>
</dbReference>
<dbReference type="GO" id="GO:0071944">
    <property type="term" value="C:cell periphery"/>
    <property type="evidence" value="ECO:0007669"/>
    <property type="project" value="TreeGrafter"/>
</dbReference>
<dbReference type="InterPro" id="IPR035914">
    <property type="entry name" value="Sperma_CUB_dom_sf"/>
</dbReference>
<evidence type="ECO:0000256" key="1">
    <source>
        <dbReference type="ARBA" id="ARBA00022737"/>
    </source>
</evidence>
<reference evidence="7" key="1">
    <citation type="submission" date="2019-08" db="EMBL/GenBank/DDBJ databases">
        <title>The improved chromosome-level genome for the pearl oyster Pinctada fucata martensii using PacBio sequencing and Hi-C.</title>
        <authorList>
            <person name="Zheng Z."/>
        </authorList>
    </citation>
    <scope>NUCLEOTIDE SEQUENCE</scope>
    <source>
        <strain evidence="7">ZZ-2019</strain>
        <tissue evidence="7">Adductor muscle</tissue>
    </source>
</reference>
<dbReference type="CDD" id="cd00041">
    <property type="entry name" value="CUB"/>
    <property type="match status" value="1"/>
</dbReference>
<keyword evidence="8" id="KW-1185">Reference proteome</keyword>
<feature type="region of interest" description="Disordered" evidence="4">
    <location>
        <begin position="830"/>
        <end position="950"/>
    </location>
</feature>
<dbReference type="SMART" id="SM00042">
    <property type="entry name" value="CUB"/>
    <property type="match status" value="1"/>
</dbReference>
<dbReference type="InterPro" id="IPR000884">
    <property type="entry name" value="TSP1_rpt"/>
</dbReference>
<accession>A0AA88Y7Z5</accession>
<evidence type="ECO:0000256" key="2">
    <source>
        <dbReference type="ARBA" id="ARBA00023157"/>
    </source>
</evidence>
<feature type="transmembrane region" description="Helical" evidence="5">
    <location>
        <begin position="585"/>
        <end position="606"/>
    </location>
</feature>
<keyword evidence="5" id="KW-0812">Transmembrane</keyword>
<evidence type="ECO:0000313" key="7">
    <source>
        <dbReference type="EMBL" id="KAK3099747.1"/>
    </source>
</evidence>
<dbReference type="SUPFAM" id="SSF82895">
    <property type="entry name" value="TSP-1 type 1 repeat"/>
    <property type="match status" value="1"/>
</dbReference>
<dbReference type="InterPro" id="IPR038877">
    <property type="entry name" value="THSD1"/>
</dbReference>
<comment type="caution">
    <text evidence="7">The sequence shown here is derived from an EMBL/GenBank/DDBJ whole genome shotgun (WGS) entry which is preliminary data.</text>
</comment>
<dbReference type="PANTHER" id="PTHR16311:SF3">
    <property type="entry name" value="THROMBOSPONDIN TYPE-1 DOMAIN-CONTAINING PROTEIN 1"/>
    <property type="match status" value="1"/>
</dbReference>
<organism evidence="7 8">
    <name type="scientific">Pinctada imbricata</name>
    <name type="common">Atlantic pearl-oyster</name>
    <name type="synonym">Pinctada martensii</name>
    <dbReference type="NCBI Taxonomy" id="66713"/>
    <lineage>
        <taxon>Eukaryota</taxon>
        <taxon>Metazoa</taxon>
        <taxon>Spiralia</taxon>
        <taxon>Lophotrochozoa</taxon>
        <taxon>Mollusca</taxon>
        <taxon>Bivalvia</taxon>
        <taxon>Autobranchia</taxon>
        <taxon>Pteriomorphia</taxon>
        <taxon>Pterioida</taxon>
        <taxon>Pterioidea</taxon>
        <taxon>Pteriidae</taxon>
        <taxon>Pinctada</taxon>
    </lineage>
</organism>
<dbReference type="PRINTS" id="PR01705">
    <property type="entry name" value="TSP1REPEAT"/>
</dbReference>
<keyword evidence="5" id="KW-1133">Transmembrane helix</keyword>
<dbReference type="PANTHER" id="PTHR16311">
    <property type="entry name" value="THROMBOSPONDIN TYPE I DOMAIN-CONTAINING 1"/>
    <property type="match status" value="1"/>
</dbReference>
<feature type="compositionally biased region" description="Low complexity" evidence="4">
    <location>
        <begin position="677"/>
        <end position="690"/>
    </location>
</feature>
<feature type="compositionally biased region" description="Basic and acidic residues" evidence="4">
    <location>
        <begin position="841"/>
        <end position="863"/>
    </location>
</feature>
<sequence>MLKKTNDFILEWTIACYLLLPGLIFYTDGQYVVQLPLVYVAFSGDLIINYTIPSNVSIPNAFIRLTAVLASKNQEITTRGIQFGQSVGQVRIPCGTIEYAVPVIAELHTYAGGPILASSRMTVEWPKFTLSLPDSHIAQTQQVMLTLTSMAACNSFFRRYSFQLDLEYSTDDSPNNTIATFSEPQIIHSHPISDITKSISELSYECDLFDTKGNYRAVLRNSFDSSKPVSVSNIMITKWSLAYKLSVNDRSVFPCTGHVTVLYTKPECAGKNNKIRIFKLARDVSGSLAAPLKRKYISETKAEPDNKYVLFNCDIFSEQAAGFCFVYVTTSRRGSVSEQDSYCLSAHPDSVIPIDGGWSNWSKWGRCSVTCGTGKQSRFRYCNNPHPEHGGRFCEGNPVEWRPCFLPCPDMLPKTPLHSAEVNGSCACGCHLGETEGEIIATGRCEGLSIWLIKVEENHQIRLSFRYFDLYKDQQWVKIRSGETSSADLVALSHGEITLTEVVSTTNSMLIEFMTRSNTSLVMPYRIHDAATAQPLQLPPYPYRDIHVHGFIAVYSAQVKNKTISLQAVSVPIKPGKGSIWDSKVTIVGISLCSVIVLVAVAFAIYHRVFYTRDHKYTITSQEETPTHMVKSTSMHSTPSHHSALSQGIEIDYDMERPLTGGTPRKKYRKDSAALVSRGSSISSNRSNTSKKNLKIKTKADVEPGGSPKPSNRYYSPFPSPHVNNETVTEIKEESNSLFNTSPLLNRKPRSPKIHPSPRFKRPSPLSPASPIKTKHELLTKKRKDRSAKRKEDRIVMGAAETPVYEEIKQIASTPGSTGSATPVGKIDFIDEGTLKRKKGDKYGESDHDHSSCADTLVSDHKPSQITEGAIQLHTVKTVDGETRKPGSGTSDDSCSPDKSEGGKQQTTSFIEESKKDKEPKPRRPTSLIETYQKPIKSISLPSINKDATATLDGGKTVFHIPKLERHKALPKPDGQSPKSPRQQNSKSSTPKSVRSSSVHSSRSKLTLSPARSIHTPSEVASEGLEMEYDDYIEYDDTFSYFDPLETEKLQWKGVEKIGTTKAKENGQKDEK</sequence>
<evidence type="ECO:0000256" key="4">
    <source>
        <dbReference type="SAM" id="MobiDB-lite"/>
    </source>
</evidence>
<feature type="compositionally biased region" description="Low complexity" evidence="4">
    <location>
        <begin position="986"/>
        <end position="1009"/>
    </location>
</feature>
<dbReference type="InterPro" id="IPR056219">
    <property type="entry name" value="THSD1_D3"/>
</dbReference>
<dbReference type="Pfam" id="PF00090">
    <property type="entry name" value="TSP_1"/>
    <property type="match status" value="1"/>
</dbReference>
<evidence type="ECO:0000313" key="8">
    <source>
        <dbReference type="Proteomes" id="UP001186944"/>
    </source>
</evidence>
<dbReference type="Proteomes" id="UP001186944">
    <property type="component" value="Unassembled WGS sequence"/>
</dbReference>
<dbReference type="Pfam" id="PF24311">
    <property type="entry name" value="THSD1_D3"/>
    <property type="match status" value="1"/>
</dbReference>
<dbReference type="Gene3D" id="2.60.120.290">
    <property type="entry name" value="Spermadhesin, CUB domain"/>
    <property type="match status" value="1"/>
</dbReference>
<protein>
    <recommendedName>
        <fullName evidence="6">CUB domain-containing protein</fullName>
    </recommendedName>
</protein>
<dbReference type="EMBL" id="VSWD01000006">
    <property type="protein sequence ID" value="KAK3099747.1"/>
    <property type="molecule type" value="Genomic_DNA"/>
</dbReference>
<name>A0AA88Y7Z5_PINIB</name>